<name>A0A4U8WBM7_9FLAO</name>
<dbReference type="AlphaFoldDB" id="A0A4U8WBM7"/>
<feature type="transmembrane region" description="Helical" evidence="1">
    <location>
        <begin position="5"/>
        <end position="21"/>
    </location>
</feature>
<proteinExistence type="predicted"/>
<feature type="transmembrane region" description="Helical" evidence="1">
    <location>
        <begin position="82"/>
        <end position="103"/>
    </location>
</feature>
<dbReference type="KEGG" id="ctai:NCTC12078_01763"/>
<feature type="transmembrane region" description="Helical" evidence="1">
    <location>
        <begin position="174"/>
        <end position="195"/>
    </location>
</feature>
<evidence type="ECO:0000313" key="2">
    <source>
        <dbReference type="EMBL" id="VFB03747.1"/>
    </source>
</evidence>
<keyword evidence="1" id="KW-0812">Transmembrane</keyword>
<dbReference type="Proteomes" id="UP000290013">
    <property type="component" value="Chromosome"/>
</dbReference>
<feature type="transmembrane region" description="Helical" evidence="1">
    <location>
        <begin position="110"/>
        <end position="128"/>
    </location>
</feature>
<evidence type="ECO:0000256" key="1">
    <source>
        <dbReference type="SAM" id="Phobius"/>
    </source>
</evidence>
<reference evidence="2 3" key="1">
    <citation type="submission" date="2019-02" db="EMBL/GenBank/DDBJ databases">
        <authorList>
            <consortium name="Pathogen Informatics"/>
        </authorList>
    </citation>
    <scope>NUCLEOTIDE SEQUENCE [LARGE SCALE GENOMIC DNA]</scope>
    <source>
        <strain evidence="2 3">3012STDY6944375</strain>
    </source>
</reference>
<feature type="transmembrane region" description="Helical" evidence="1">
    <location>
        <begin position="27"/>
        <end position="46"/>
    </location>
</feature>
<organism evidence="2 3">
    <name type="scientific">Chryseobacterium taihuense</name>
    <dbReference type="NCBI Taxonomy" id="1141221"/>
    <lineage>
        <taxon>Bacteria</taxon>
        <taxon>Pseudomonadati</taxon>
        <taxon>Bacteroidota</taxon>
        <taxon>Flavobacteriia</taxon>
        <taxon>Flavobacteriales</taxon>
        <taxon>Weeksellaceae</taxon>
        <taxon>Chryseobacterium group</taxon>
        <taxon>Chryseobacterium</taxon>
    </lineage>
</organism>
<dbReference type="EMBL" id="LR215974">
    <property type="protein sequence ID" value="VFB03747.1"/>
    <property type="molecule type" value="Genomic_DNA"/>
</dbReference>
<protein>
    <recommendedName>
        <fullName evidence="4">YhhN-like protein</fullName>
    </recommendedName>
</protein>
<gene>
    <name evidence="2" type="ORF">NCTC12078_01763</name>
</gene>
<evidence type="ECO:0000313" key="3">
    <source>
        <dbReference type="Proteomes" id="UP000290013"/>
    </source>
</evidence>
<accession>A0A4U8WBM7</accession>
<sequence length="210" mass="25334">MLIKIYYIVFFITVLKSIIILRKNNFFSQNYFFVFLIVNFLIDFFSELNIISSKAIQYNYLNLFNIFFFIIFYFSYLKNKVLPILILVSTLLCVIFTSHYFCFDKYNLNLAILYCITNIFYSLYWINLKLNNVSKVRITNEPLFWISTSILVWSCFFLFRIIPMYLLDEEDKQFLKLLKSILLIINIMVYTLFYVGLTKYKNSKDEISTT</sequence>
<keyword evidence="1" id="KW-0472">Membrane</keyword>
<keyword evidence="1" id="KW-1133">Transmembrane helix</keyword>
<feature type="transmembrane region" description="Helical" evidence="1">
    <location>
        <begin position="58"/>
        <end position="76"/>
    </location>
</feature>
<feature type="transmembrane region" description="Helical" evidence="1">
    <location>
        <begin position="143"/>
        <end position="162"/>
    </location>
</feature>
<evidence type="ECO:0008006" key="4">
    <source>
        <dbReference type="Google" id="ProtNLM"/>
    </source>
</evidence>